<sequence>MGSQILKISPFASSRTLILNSTHFSRAVLNSSAPINSLSNSHIRSFSFAKPLKYCKTLSGLTHRRGFRGGVVAMAAPGSVSKSEEEWRAILSPEQFRILRQKGTE</sequence>
<dbReference type="Proteomes" id="UP001604277">
    <property type="component" value="Unassembled WGS sequence"/>
</dbReference>
<gene>
    <name evidence="2" type="ORF">Fot_13175</name>
</gene>
<dbReference type="EMBL" id="JBFOLJ010000004">
    <property type="protein sequence ID" value="KAL2543942.1"/>
    <property type="molecule type" value="Genomic_DNA"/>
</dbReference>
<feature type="domain" description="MsrB" evidence="1">
    <location>
        <begin position="84"/>
        <end position="105"/>
    </location>
</feature>
<reference evidence="3" key="1">
    <citation type="submission" date="2024-07" db="EMBL/GenBank/DDBJ databases">
        <title>Two chromosome-level genome assemblies of Korean endemic species Abeliophyllum distichum and Forsythia ovata (Oleaceae).</title>
        <authorList>
            <person name="Jang H."/>
        </authorList>
    </citation>
    <scope>NUCLEOTIDE SEQUENCE [LARGE SCALE GENOMIC DNA]</scope>
</reference>
<dbReference type="InterPro" id="IPR002579">
    <property type="entry name" value="Met_Sox_Rdtase_MsrB_dom"/>
</dbReference>
<keyword evidence="3" id="KW-1185">Reference proteome</keyword>
<dbReference type="PROSITE" id="PS51790">
    <property type="entry name" value="MSRB"/>
    <property type="match status" value="1"/>
</dbReference>
<evidence type="ECO:0000313" key="3">
    <source>
        <dbReference type="Proteomes" id="UP001604277"/>
    </source>
</evidence>
<protein>
    <submittedName>
        <fullName evidence="2">Peptide methionine sulfoxide reductase B5-like</fullName>
    </submittedName>
</protein>
<dbReference type="AlphaFoldDB" id="A0ABD1W2R0"/>
<evidence type="ECO:0000313" key="2">
    <source>
        <dbReference type="EMBL" id="KAL2543942.1"/>
    </source>
</evidence>
<comment type="caution">
    <text evidence="2">The sequence shown here is derived from an EMBL/GenBank/DDBJ whole genome shotgun (WGS) entry which is preliminary data.</text>
</comment>
<proteinExistence type="predicted"/>
<dbReference type="Gene3D" id="2.170.150.20">
    <property type="entry name" value="Peptide methionine sulfoxide reductase"/>
    <property type="match status" value="1"/>
</dbReference>
<accession>A0ABD1W2R0</accession>
<name>A0ABD1W2R0_9LAMI</name>
<evidence type="ECO:0000259" key="1">
    <source>
        <dbReference type="PROSITE" id="PS51790"/>
    </source>
</evidence>
<organism evidence="2 3">
    <name type="scientific">Forsythia ovata</name>
    <dbReference type="NCBI Taxonomy" id="205694"/>
    <lineage>
        <taxon>Eukaryota</taxon>
        <taxon>Viridiplantae</taxon>
        <taxon>Streptophyta</taxon>
        <taxon>Embryophyta</taxon>
        <taxon>Tracheophyta</taxon>
        <taxon>Spermatophyta</taxon>
        <taxon>Magnoliopsida</taxon>
        <taxon>eudicotyledons</taxon>
        <taxon>Gunneridae</taxon>
        <taxon>Pentapetalae</taxon>
        <taxon>asterids</taxon>
        <taxon>lamiids</taxon>
        <taxon>Lamiales</taxon>
        <taxon>Oleaceae</taxon>
        <taxon>Forsythieae</taxon>
        <taxon>Forsythia</taxon>
    </lineage>
</organism>